<comment type="caution">
    <text evidence="10">The sequence shown here is derived from an EMBL/GenBank/DDBJ whole genome shotgun (WGS) entry which is preliminary data.</text>
</comment>
<dbReference type="PROSITE" id="PS00028">
    <property type="entry name" value="ZINC_FINGER_C2H2_1"/>
    <property type="match status" value="1"/>
</dbReference>
<evidence type="ECO:0000256" key="3">
    <source>
        <dbReference type="ARBA" id="ARBA00022771"/>
    </source>
</evidence>
<sequence>GAPKPKVFVSRGVHASVAPGGQGFECPRGSGAFFDTAAEAISHGKEHFGVIGNGPGDRVVDDAGKTPCLWDGCGRLFAALGKGGDRLRGLLRHEAMHVKGDAAAITGFECPEADCTFKDPTSAAVWAHAAEAHGIEEDTRLCLWAGCGKHFKTHCLYLQHEGVHTGVFPFSCPACGKGYCSGSKARACCAVGAACRCGAVFKGCKAKRDFATHQKKCQMSAAPLPASAAAANLG</sequence>
<evidence type="ECO:0000256" key="5">
    <source>
        <dbReference type="ARBA" id="ARBA00023015"/>
    </source>
</evidence>
<dbReference type="PROSITE" id="PS50157">
    <property type="entry name" value="ZINC_FINGER_C2H2_2"/>
    <property type="match status" value="1"/>
</dbReference>
<dbReference type="InterPro" id="IPR013087">
    <property type="entry name" value="Znf_C2H2_type"/>
</dbReference>
<evidence type="ECO:0000256" key="4">
    <source>
        <dbReference type="ARBA" id="ARBA00022833"/>
    </source>
</evidence>
<keyword evidence="5" id="KW-0805">Transcription regulation</keyword>
<dbReference type="Proteomes" id="UP000037460">
    <property type="component" value="Unassembled WGS sequence"/>
</dbReference>
<feature type="non-terminal residue" evidence="10">
    <location>
        <position position="1"/>
    </location>
</feature>
<dbReference type="InterPro" id="IPR051061">
    <property type="entry name" value="Zinc_finger_trans_reg"/>
</dbReference>
<organism evidence="10 11">
    <name type="scientific">Chrysochromulina tobinii</name>
    <dbReference type="NCBI Taxonomy" id="1460289"/>
    <lineage>
        <taxon>Eukaryota</taxon>
        <taxon>Haptista</taxon>
        <taxon>Haptophyta</taxon>
        <taxon>Prymnesiophyceae</taxon>
        <taxon>Prymnesiales</taxon>
        <taxon>Chrysochromulinaceae</taxon>
        <taxon>Chrysochromulina</taxon>
    </lineage>
</organism>
<proteinExistence type="predicted"/>
<evidence type="ECO:0000259" key="9">
    <source>
        <dbReference type="PROSITE" id="PS50157"/>
    </source>
</evidence>
<keyword evidence="11" id="KW-1185">Reference proteome</keyword>
<reference evidence="11" key="1">
    <citation type="journal article" date="2015" name="PLoS Genet.">
        <title>Genome Sequence and Transcriptome Analyses of Chrysochromulina tobin: Metabolic Tools for Enhanced Algal Fitness in the Prominent Order Prymnesiales (Haptophyceae).</title>
        <authorList>
            <person name="Hovde B.T."/>
            <person name="Deodato C.R."/>
            <person name="Hunsperger H.M."/>
            <person name="Ryken S.A."/>
            <person name="Yost W."/>
            <person name="Jha R.K."/>
            <person name="Patterson J."/>
            <person name="Monnat R.J. Jr."/>
            <person name="Barlow S.B."/>
            <person name="Starkenburg S.R."/>
            <person name="Cattolico R.A."/>
        </authorList>
    </citation>
    <scope>NUCLEOTIDE SEQUENCE</scope>
    <source>
        <strain evidence="11">CCMP291</strain>
    </source>
</reference>
<dbReference type="GO" id="GO:0008270">
    <property type="term" value="F:zinc ion binding"/>
    <property type="evidence" value="ECO:0007669"/>
    <property type="project" value="UniProtKB-KW"/>
</dbReference>
<evidence type="ECO:0000256" key="8">
    <source>
        <dbReference type="PROSITE-ProRule" id="PRU00042"/>
    </source>
</evidence>
<keyword evidence="2" id="KW-0479">Metal-binding</keyword>
<gene>
    <name evidence="10" type="ORF">Ctob_006531</name>
</gene>
<dbReference type="SMART" id="SM00355">
    <property type="entry name" value="ZnF_C2H2"/>
    <property type="match status" value="3"/>
</dbReference>
<dbReference type="PANTHER" id="PTHR46179">
    <property type="entry name" value="ZINC FINGER PROTEIN"/>
    <property type="match status" value="1"/>
</dbReference>
<evidence type="ECO:0000256" key="1">
    <source>
        <dbReference type="ARBA" id="ARBA00004123"/>
    </source>
</evidence>
<keyword evidence="7" id="KW-0539">Nucleus</keyword>
<name>A0A0M0JJM1_9EUKA</name>
<evidence type="ECO:0000313" key="10">
    <source>
        <dbReference type="EMBL" id="KOO26507.1"/>
    </source>
</evidence>
<keyword evidence="3 8" id="KW-0863">Zinc-finger</keyword>
<dbReference type="GO" id="GO:0006357">
    <property type="term" value="P:regulation of transcription by RNA polymerase II"/>
    <property type="evidence" value="ECO:0007669"/>
    <property type="project" value="TreeGrafter"/>
</dbReference>
<comment type="subcellular location">
    <subcellularLocation>
        <location evidence="1">Nucleus</location>
    </subcellularLocation>
</comment>
<keyword evidence="6" id="KW-0804">Transcription</keyword>
<dbReference type="InterPro" id="IPR036236">
    <property type="entry name" value="Znf_C2H2_sf"/>
</dbReference>
<accession>A0A0M0JJM1</accession>
<protein>
    <recommendedName>
        <fullName evidence="9">C2H2-type domain-containing protein</fullName>
    </recommendedName>
</protein>
<evidence type="ECO:0000256" key="7">
    <source>
        <dbReference type="ARBA" id="ARBA00023242"/>
    </source>
</evidence>
<evidence type="ECO:0000256" key="2">
    <source>
        <dbReference type="ARBA" id="ARBA00022723"/>
    </source>
</evidence>
<dbReference type="GO" id="GO:0005634">
    <property type="term" value="C:nucleus"/>
    <property type="evidence" value="ECO:0007669"/>
    <property type="project" value="UniProtKB-SubCell"/>
</dbReference>
<evidence type="ECO:0000256" key="6">
    <source>
        <dbReference type="ARBA" id="ARBA00023163"/>
    </source>
</evidence>
<dbReference type="AlphaFoldDB" id="A0A0M0JJM1"/>
<keyword evidence="4" id="KW-0862">Zinc</keyword>
<dbReference type="PANTHER" id="PTHR46179:SF13">
    <property type="entry name" value="C2H2-TYPE DOMAIN-CONTAINING PROTEIN"/>
    <property type="match status" value="1"/>
</dbReference>
<dbReference type="EMBL" id="JWZX01002841">
    <property type="protein sequence ID" value="KOO26507.1"/>
    <property type="molecule type" value="Genomic_DNA"/>
</dbReference>
<evidence type="ECO:0000313" key="11">
    <source>
        <dbReference type="Proteomes" id="UP000037460"/>
    </source>
</evidence>
<dbReference type="Gene3D" id="3.30.160.60">
    <property type="entry name" value="Classic Zinc Finger"/>
    <property type="match status" value="1"/>
</dbReference>
<dbReference type="OrthoDB" id="8117402at2759"/>
<feature type="domain" description="C2H2-type" evidence="9">
    <location>
        <begin position="140"/>
        <end position="169"/>
    </location>
</feature>
<dbReference type="SUPFAM" id="SSF57667">
    <property type="entry name" value="beta-beta-alpha zinc fingers"/>
    <property type="match status" value="1"/>
</dbReference>